<dbReference type="EMBL" id="JACIDH010000009">
    <property type="protein sequence ID" value="MBB3879824.1"/>
    <property type="molecule type" value="Genomic_DNA"/>
</dbReference>
<feature type="transmembrane region" description="Helical" evidence="1">
    <location>
        <begin position="22"/>
        <end position="42"/>
    </location>
</feature>
<dbReference type="RefSeq" id="WP_183951976.1">
    <property type="nucleotide sequence ID" value="NZ_JACIDH010000009.1"/>
</dbReference>
<dbReference type="Proteomes" id="UP000538670">
    <property type="component" value="Unassembled WGS sequence"/>
</dbReference>
<keyword evidence="1" id="KW-0472">Membrane</keyword>
<name>A0A7W6F3A1_9SPHN</name>
<comment type="caution">
    <text evidence="2">The sequence shown here is derived from an EMBL/GenBank/DDBJ whole genome shotgun (WGS) entry which is preliminary data.</text>
</comment>
<keyword evidence="1" id="KW-0812">Transmembrane</keyword>
<accession>A0A7W6F3A1</accession>
<gene>
    <name evidence="2" type="ORF">GGR48_002258</name>
</gene>
<keyword evidence="1" id="KW-1133">Transmembrane helix</keyword>
<feature type="transmembrane region" description="Helical" evidence="1">
    <location>
        <begin position="118"/>
        <end position="140"/>
    </location>
</feature>
<organism evidence="2 3">
    <name type="scientific">Sphingomonas pseudosanguinis</name>
    <dbReference type="NCBI Taxonomy" id="413712"/>
    <lineage>
        <taxon>Bacteria</taxon>
        <taxon>Pseudomonadati</taxon>
        <taxon>Pseudomonadota</taxon>
        <taxon>Alphaproteobacteria</taxon>
        <taxon>Sphingomonadales</taxon>
        <taxon>Sphingomonadaceae</taxon>
        <taxon>Sphingomonas</taxon>
    </lineage>
</organism>
<sequence>MNGRFGDIDPGAGRDQAGADRLAVLGAAIFQILTPILPLLGIGRPIGDQSTSVQTLITPAGWAFSIWSFLYAGSLAYAVYQALPAQRDNRLLAGLRWPSVGAFLGNGLWALYTQLDELTFLSVLIIATTLTCLVSVYRQLADAPQLTRGERWFVALPLSALTAWLTAATIVNIAASLNYHGFAPEMDRTILAGAVILTGGVIASAVIRRGAGNPWYALVFLWALAGINARSGQFAVIAASCAIAALAVIVTTVFGLRQPYARAHWFGTTPGREGY</sequence>
<feature type="transmembrane region" description="Helical" evidence="1">
    <location>
        <begin position="189"/>
        <end position="207"/>
    </location>
</feature>
<dbReference type="AlphaFoldDB" id="A0A7W6F3A1"/>
<protein>
    <submittedName>
        <fullName evidence="2">Lysylphosphatidylglycerol synthetase-like protein (DUF2156 family)</fullName>
    </submittedName>
</protein>
<reference evidence="2 3" key="1">
    <citation type="submission" date="2020-08" db="EMBL/GenBank/DDBJ databases">
        <title>Genomic Encyclopedia of Type Strains, Phase IV (KMG-IV): sequencing the most valuable type-strain genomes for metagenomic binning, comparative biology and taxonomic classification.</title>
        <authorList>
            <person name="Goeker M."/>
        </authorList>
    </citation>
    <scope>NUCLEOTIDE SEQUENCE [LARGE SCALE GENOMIC DNA]</scope>
    <source>
        <strain evidence="2 3">DSM 19512</strain>
    </source>
</reference>
<proteinExistence type="predicted"/>
<feature type="transmembrane region" description="Helical" evidence="1">
    <location>
        <begin position="214"/>
        <end position="231"/>
    </location>
</feature>
<dbReference type="PANTHER" id="PTHR33802">
    <property type="entry name" value="SI:CH211-161H7.5-RELATED"/>
    <property type="match status" value="1"/>
</dbReference>
<feature type="transmembrane region" description="Helical" evidence="1">
    <location>
        <begin position="62"/>
        <end position="83"/>
    </location>
</feature>
<feature type="transmembrane region" description="Helical" evidence="1">
    <location>
        <begin position="95"/>
        <end position="112"/>
    </location>
</feature>
<evidence type="ECO:0000313" key="2">
    <source>
        <dbReference type="EMBL" id="MBB3879824.1"/>
    </source>
</evidence>
<evidence type="ECO:0000313" key="3">
    <source>
        <dbReference type="Proteomes" id="UP000538670"/>
    </source>
</evidence>
<evidence type="ECO:0000256" key="1">
    <source>
        <dbReference type="SAM" id="Phobius"/>
    </source>
</evidence>
<dbReference type="PANTHER" id="PTHR33802:SF1">
    <property type="entry name" value="XK-RELATED PROTEIN"/>
    <property type="match status" value="1"/>
</dbReference>
<keyword evidence="3" id="KW-1185">Reference proteome</keyword>
<feature type="transmembrane region" description="Helical" evidence="1">
    <location>
        <begin position="152"/>
        <end position="177"/>
    </location>
</feature>
<feature type="transmembrane region" description="Helical" evidence="1">
    <location>
        <begin position="237"/>
        <end position="256"/>
    </location>
</feature>